<dbReference type="AlphaFoldDB" id="A0A494XNZ7"/>
<accession>A0A494XNZ7</accession>
<protein>
    <submittedName>
        <fullName evidence="2">DUF2950 domain-containing protein</fullName>
    </submittedName>
</protein>
<feature type="signal peptide" evidence="1">
    <location>
        <begin position="1"/>
        <end position="50"/>
    </location>
</feature>
<dbReference type="InterPro" id="IPR021556">
    <property type="entry name" value="DUF2950"/>
</dbReference>
<evidence type="ECO:0000313" key="2">
    <source>
        <dbReference type="EMBL" id="RKP49784.1"/>
    </source>
</evidence>
<dbReference type="EMBL" id="RBZU01000010">
    <property type="protein sequence ID" value="RKP49784.1"/>
    <property type="molecule type" value="Genomic_DNA"/>
</dbReference>
<evidence type="ECO:0000313" key="3">
    <source>
        <dbReference type="Proteomes" id="UP000270342"/>
    </source>
</evidence>
<organism evidence="2 3">
    <name type="scientific">Pararobbsia silviterrae</name>
    <dbReference type="NCBI Taxonomy" id="1792498"/>
    <lineage>
        <taxon>Bacteria</taxon>
        <taxon>Pseudomonadati</taxon>
        <taxon>Pseudomonadota</taxon>
        <taxon>Betaproteobacteria</taxon>
        <taxon>Burkholderiales</taxon>
        <taxon>Burkholderiaceae</taxon>
        <taxon>Pararobbsia</taxon>
    </lineage>
</organism>
<evidence type="ECO:0000256" key="1">
    <source>
        <dbReference type="SAM" id="SignalP"/>
    </source>
</evidence>
<name>A0A494XNZ7_9BURK</name>
<sequence>MTRFDFVFPSRRVRRAHNRPARATRRLARMQVWLAAACASLGLFAHAARAQEVFPTPDAAAESLQQAVATQDDDALKKILGADYKRFVPNASEDDIYAFLSAYSKHHEIVDDGNGTAHLQAGDSGWTLPVPIRASPKGWHFDVRAAHDEMAVRRIGRNELAAIQTVLAIGDAQRDFAAAQGKTVYAARFVSRPGTHDGLYWPAGEGEPESPLGALASVMDPKAREGGGYHGYHYRILTAQGPSAPGGARSYVEDRAMSGGFAVIAWPVEYNTTGIMTFIAGSDGKVYQRNFGPQTTARVATIKAFDPSSDWTPVPDSQTAAQ</sequence>
<dbReference type="OrthoDB" id="108782at2"/>
<comment type="caution">
    <text evidence="2">The sequence shown here is derived from an EMBL/GenBank/DDBJ whole genome shotgun (WGS) entry which is preliminary data.</text>
</comment>
<dbReference type="Proteomes" id="UP000270342">
    <property type="component" value="Unassembled WGS sequence"/>
</dbReference>
<gene>
    <name evidence="2" type="ORF">D7S86_20920</name>
</gene>
<proteinExistence type="predicted"/>
<reference evidence="2 3" key="1">
    <citation type="submission" date="2018-10" db="EMBL/GenBank/DDBJ databases">
        <title>Robbsia sp. DHC34, isolated from soil.</title>
        <authorList>
            <person name="Gao Z.-H."/>
            <person name="Qiu L.-H."/>
        </authorList>
    </citation>
    <scope>NUCLEOTIDE SEQUENCE [LARGE SCALE GENOMIC DNA]</scope>
    <source>
        <strain evidence="2 3">DHC34</strain>
    </source>
</reference>
<dbReference type="Pfam" id="PF11453">
    <property type="entry name" value="DUF2950"/>
    <property type="match status" value="1"/>
</dbReference>
<keyword evidence="3" id="KW-1185">Reference proteome</keyword>
<keyword evidence="1" id="KW-0732">Signal</keyword>
<feature type="chain" id="PRO_5019831816" evidence="1">
    <location>
        <begin position="51"/>
        <end position="322"/>
    </location>
</feature>